<gene>
    <name evidence="2" type="ORF">SPRG_20022</name>
</gene>
<protein>
    <submittedName>
        <fullName evidence="2">Uncharacterized protein</fullName>
    </submittedName>
</protein>
<organism evidence="2 3">
    <name type="scientific">Saprolegnia parasitica (strain CBS 223.65)</name>
    <dbReference type="NCBI Taxonomy" id="695850"/>
    <lineage>
        <taxon>Eukaryota</taxon>
        <taxon>Sar</taxon>
        <taxon>Stramenopiles</taxon>
        <taxon>Oomycota</taxon>
        <taxon>Saprolegniomycetes</taxon>
        <taxon>Saprolegniales</taxon>
        <taxon>Saprolegniaceae</taxon>
        <taxon>Saprolegnia</taxon>
    </lineage>
</organism>
<reference evidence="2 3" key="1">
    <citation type="journal article" date="2013" name="PLoS Genet.">
        <title>Distinctive expansion of potential virulence genes in the genome of the oomycete fish pathogen Saprolegnia parasitica.</title>
        <authorList>
            <person name="Jiang R.H."/>
            <person name="de Bruijn I."/>
            <person name="Haas B.J."/>
            <person name="Belmonte R."/>
            <person name="Lobach L."/>
            <person name="Christie J."/>
            <person name="van den Ackerveken G."/>
            <person name="Bottin A."/>
            <person name="Bulone V."/>
            <person name="Diaz-Moreno S.M."/>
            <person name="Dumas B."/>
            <person name="Fan L."/>
            <person name="Gaulin E."/>
            <person name="Govers F."/>
            <person name="Grenville-Briggs L.J."/>
            <person name="Horner N.R."/>
            <person name="Levin J.Z."/>
            <person name="Mammella M."/>
            <person name="Meijer H.J."/>
            <person name="Morris P."/>
            <person name="Nusbaum C."/>
            <person name="Oome S."/>
            <person name="Phillips A.J."/>
            <person name="van Rooyen D."/>
            <person name="Rzeszutek E."/>
            <person name="Saraiva M."/>
            <person name="Secombes C.J."/>
            <person name="Seidl M.F."/>
            <person name="Snel B."/>
            <person name="Stassen J.H."/>
            <person name="Sykes S."/>
            <person name="Tripathy S."/>
            <person name="van den Berg H."/>
            <person name="Vega-Arreguin J.C."/>
            <person name="Wawra S."/>
            <person name="Young S.K."/>
            <person name="Zeng Q."/>
            <person name="Dieguez-Uribeondo J."/>
            <person name="Russ C."/>
            <person name="Tyler B.M."/>
            <person name="van West P."/>
        </authorList>
    </citation>
    <scope>NUCLEOTIDE SEQUENCE [LARGE SCALE GENOMIC DNA]</scope>
    <source>
        <strain evidence="2 3">CBS 223.65</strain>
    </source>
</reference>
<dbReference type="VEuPathDB" id="FungiDB:SPRG_20022"/>
<dbReference type="EMBL" id="KK583209">
    <property type="protein sequence ID" value="KDO28819.1"/>
    <property type="molecule type" value="Genomic_DNA"/>
</dbReference>
<feature type="compositionally biased region" description="Basic and acidic residues" evidence="1">
    <location>
        <begin position="1"/>
        <end position="10"/>
    </location>
</feature>
<dbReference type="KEGG" id="spar:SPRG_20022"/>
<evidence type="ECO:0000313" key="3">
    <source>
        <dbReference type="Proteomes" id="UP000030745"/>
    </source>
</evidence>
<accession>A0A067CDI7</accession>
<evidence type="ECO:0000313" key="2">
    <source>
        <dbReference type="EMBL" id="KDO28819.1"/>
    </source>
</evidence>
<dbReference type="AlphaFoldDB" id="A0A067CDI7"/>
<dbReference type="RefSeq" id="XP_012200550.1">
    <property type="nucleotide sequence ID" value="XM_012345160.1"/>
</dbReference>
<feature type="region of interest" description="Disordered" evidence="1">
    <location>
        <begin position="1"/>
        <end position="33"/>
    </location>
</feature>
<sequence length="111" mass="12613">MQRGGRDGAHCRHQARSTRNGLAPDRTRRQRPFESQRRLWSALLCVHARARRRGVALARRRRRPQLQRAIASRGLVAVPAERRYCAAADGACPRRGRRLQAQLDGSTSHIT</sequence>
<name>A0A067CDI7_SAPPC</name>
<proteinExistence type="predicted"/>
<keyword evidence="3" id="KW-1185">Reference proteome</keyword>
<dbReference type="GeneID" id="24141263"/>
<evidence type="ECO:0000256" key="1">
    <source>
        <dbReference type="SAM" id="MobiDB-lite"/>
    </source>
</evidence>
<dbReference type="Proteomes" id="UP000030745">
    <property type="component" value="Unassembled WGS sequence"/>
</dbReference>